<dbReference type="AlphaFoldDB" id="M7BBQ7"/>
<evidence type="ECO:0000313" key="1">
    <source>
        <dbReference type="EMBL" id="EMP35366.1"/>
    </source>
</evidence>
<proteinExistence type="predicted"/>
<dbReference type="Proteomes" id="UP000031443">
    <property type="component" value="Unassembled WGS sequence"/>
</dbReference>
<keyword evidence="2" id="KW-1185">Reference proteome</keyword>
<evidence type="ECO:0000313" key="2">
    <source>
        <dbReference type="Proteomes" id="UP000031443"/>
    </source>
</evidence>
<name>M7BBQ7_CHEMY</name>
<sequence>MENSLWNSVNAAPSSPFEDALNHDSSSFTQPLSVLNPSAAIVPGQYVEKIMAGWRTRSFLIAAPSSPFEDALNHDSSSFTQPLSVLNPSAAIVPGQYVEKIMAGWRTRSFLIAGWPPRPQEGLQVKKPSAANCPSQWVPSRF</sequence>
<dbReference type="EMBL" id="KB528689">
    <property type="protein sequence ID" value="EMP35366.1"/>
    <property type="molecule type" value="Genomic_DNA"/>
</dbReference>
<reference evidence="2" key="1">
    <citation type="journal article" date="2013" name="Nat. Genet.">
        <title>The draft genomes of soft-shell turtle and green sea turtle yield insights into the development and evolution of the turtle-specific body plan.</title>
        <authorList>
            <person name="Wang Z."/>
            <person name="Pascual-Anaya J."/>
            <person name="Zadissa A."/>
            <person name="Li W."/>
            <person name="Niimura Y."/>
            <person name="Huang Z."/>
            <person name="Li C."/>
            <person name="White S."/>
            <person name="Xiong Z."/>
            <person name="Fang D."/>
            <person name="Wang B."/>
            <person name="Ming Y."/>
            <person name="Chen Y."/>
            <person name="Zheng Y."/>
            <person name="Kuraku S."/>
            <person name="Pignatelli M."/>
            <person name="Herrero J."/>
            <person name="Beal K."/>
            <person name="Nozawa M."/>
            <person name="Li Q."/>
            <person name="Wang J."/>
            <person name="Zhang H."/>
            <person name="Yu L."/>
            <person name="Shigenobu S."/>
            <person name="Wang J."/>
            <person name="Liu J."/>
            <person name="Flicek P."/>
            <person name="Searle S."/>
            <person name="Wang J."/>
            <person name="Kuratani S."/>
            <person name="Yin Y."/>
            <person name="Aken B."/>
            <person name="Zhang G."/>
            <person name="Irie N."/>
        </authorList>
    </citation>
    <scope>NUCLEOTIDE SEQUENCE [LARGE SCALE GENOMIC DNA]</scope>
</reference>
<protein>
    <submittedName>
        <fullName evidence="1">Uncharacterized protein</fullName>
    </submittedName>
</protein>
<organism evidence="1 2">
    <name type="scientific">Chelonia mydas</name>
    <name type="common">Green sea-turtle</name>
    <name type="synonym">Chelonia agassizi</name>
    <dbReference type="NCBI Taxonomy" id="8469"/>
    <lineage>
        <taxon>Eukaryota</taxon>
        <taxon>Metazoa</taxon>
        <taxon>Chordata</taxon>
        <taxon>Craniata</taxon>
        <taxon>Vertebrata</taxon>
        <taxon>Euteleostomi</taxon>
        <taxon>Archelosauria</taxon>
        <taxon>Testudinata</taxon>
        <taxon>Testudines</taxon>
        <taxon>Cryptodira</taxon>
        <taxon>Durocryptodira</taxon>
        <taxon>Americhelydia</taxon>
        <taxon>Chelonioidea</taxon>
        <taxon>Cheloniidae</taxon>
        <taxon>Chelonia</taxon>
    </lineage>
</organism>
<accession>M7BBQ7</accession>
<gene>
    <name evidence="1" type="ORF">UY3_07328</name>
</gene>